<dbReference type="AlphaFoldDB" id="A0A8W7PCR1"/>
<name>A0A8W7PCR1_ANOCL</name>
<accession>A0A8W7PCR1</accession>
<sequence>MAPEPTPASESAPELILNTVSESSRSDSELPPLVTMIRLVPNVLVLGIVGDARVADDQRVLGADVQRVVDLPVDVAHLAGGMEQALQRVLQYLDRAERHPQPLDRVHERLHQMGRRLEDVRPDVVQQMDERVLAPEPVHAERHVLDRGAGRLPVDEVAIHQRVLQQRADGVDVVLAHLADGSSDGMPSADATTANARAVVLRTYSSMLSMSGRIVEIIVASPAAFARFEMISRPSTRA</sequence>
<evidence type="ECO:0000313" key="1">
    <source>
        <dbReference type="EnsemblMetazoa" id="ACOM028905-PA.1"/>
    </source>
</evidence>
<organism evidence="1">
    <name type="scientific">Anopheles coluzzii</name>
    <name type="common">African malaria mosquito</name>
    <dbReference type="NCBI Taxonomy" id="1518534"/>
    <lineage>
        <taxon>Eukaryota</taxon>
        <taxon>Metazoa</taxon>
        <taxon>Ecdysozoa</taxon>
        <taxon>Arthropoda</taxon>
        <taxon>Hexapoda</taxon>
        <taxon>Insecta</taxon>
        <taxon>Pterygota</taxon>
        <taxon>Neoptera</taxon>
        <taxon>Endopterygota</taxon>
        <taxon>Diptera</taxon>
        <taxon>Nematocera</taxon>
        <taxon>Culicoidea</taxon>
        <taxon>Culicidae</taxon>
        <taxon>Anophelinae</taxon>
        <taxon>Anopheles</taxon>
    </lineage>
</organism>
<protein>
    <submittedName>
        <fullName evidence="1">Uncharacterized protein</fullName>
    </submittedName>
</protein>
<dbReference type="Proteomes" id="UP000075882">
    <property type="component" value="Unassembled WGS sequence"/>
</dbReference>
<proteinExistence type="predicted"/>
<reference evidence="1" key="1">
    <citation type="submission" date="2022-08" db="UniProtKB">
        <authorList>
            <consortium name="EnsemblMetazoa"/>
        </authorList>
    </citation>
    <scope>IDENTIFICATION</scope>
</reference>
<dbReference type="EnsemblMetazoa" id="ACOM028905-RA">
    <property type="protein sequence ID" value="ACOM028905-PA.1"/>
    <property type="gene ID" value="ACOM028905"/>
</dbReference>